<evidence type="ECO:0000313" key="5">
    <source>
        <dbReference type="EMBL" id="KAJ2933963.1"/>
    </source>
</evidence>
<keyword evidence="3" id="KW-0496">Mitochondrion</keyword>
<comment type="subcellular location">
    <subcellularLocation>
        <location evidence="1">Mitochondrion</location>
    </subcellularLocation>
</comment>
<keyword evidence="2" id="KW-0809">Transit peptide</keyword>
<dbReference type="InterPro" id="IPR024621">
    <property type="entry name" value="Mba1"/>
</dbReference>
<reference evidence="5" key="1">
    <citation type="submission" date="2022-06" db="EMBL/GenBank/DDBJ databases">
        <title>Genome Sequence of Candolleomyces eurysporus.</title>
        <authorList>
            <person name="Buettner E."/>
        </authorList>
    </citation>
    <scope>NUCLEOTIDE SEQUENCE</scope>
    <source>
        <strain evidence="5">VTCC 930004</strain>
    </source>
</reference>
<organism evidence="5 6">
    <name type="scientific">Candolleomyces eurysporus</name>
    <dbReference type="NCBI Taxonomy" id="2828524"/>
    <lineage>
        <taxon>Eukaryota</taxon>
        <taxon>Fungi</taxon>
        <taxon>Dikarya</taxon>
        <taxon>Basidiomycota</taxon>
        <taxon>Agaricomycotina</taxon>
        <taxon>Agaricomycetes</taxon>
        <taxon>Agaricomycetidae</taxon>
        <taxon>Agaricales</taxon>
        <taxon>Agaricineae</taxon>
        <taxon>Psathyrellaceae</taxon>
        <taxon>Candolleomyces</taxon>
    </lineage>
</organism>
<feature type="region of interest" description="Disordered" evidence="4">
    <location>
        <begin position="96"/>
        <end position="123"/>
    </location>
</feature>
<comment type="caution">
    <text evidence="5">The sequence shown here is derived from an EMBL/GenBank/DDBJ whole genome shotgun (WGS) entry which is preliminary data.</text>
</comment>
<dbReference type="AlphaFoldDB" id="A0A9W8JN80"/>
<dbReference type="OrthoDB" id="19619at2759"/>
<feature type="region of interest" description="Disordered" evidence="4">
    <location>
        <begin position="46"/>
        <end position="70"/>
    </location>
</feature>
<feature type="compositionally biased region" description="Polar residues" evidence="4">
    <location>
        <begin position="97"/>
        <end position="106"/>
    </location>
</feature>
<feature type="compositionally biased region" description="Low complexity" evidence="4">
    <location>
        <begin position="108"/>
        <end position="117"/>
    </location>
</feature>
<accession>A0A9W8JN80</accession>
<dbReference type="GO" id="GO:0032979">
    <property type="term" value="P:protein insertion into mitochondrial inner membrane from matrix"/>
    <property type="evidence" value="ECO:0007669"/>
    <property type="project" value="InterPro"/>
</dbReference>
<evidence type="ECO:0000256" key="1">
    <source>
        <dbReference type="ARBA" id="ARBA00004173"/>
    </source>
</evidence>
<sequence>MAMNVSRACGLRLRLSAMGTPAYSAGTQSWRVVSRSYATESAVISKRRGAPSAKATHKSTNVSSASPKKVSVKVEERAAGHAGKDAAVADLRALPGSSKTTKNAGVTSAAQSSSQAAPPKKLSVEEQQLQELEAIEYFKKIMKSADPFGQPIVASLGAQTNPLYGSVKEWWSQLLGNLLNGAKNMMSMLYLAGDNAIPGVNLGRVPWYKSFGWIFKAWRVKSTKDNTWIAPLRQIALDTYRDLNQMVASGNVKGVKTLTAAEYQAELLRRVKKQPSNLTFKWNLEGVVSPIQIVSLRVAQYHMGKEDPKFGSRYLVHALVKLDTEQSLECYGPRGEPLHEVPAEAVKRPNGTIAAKPKRVTEYLVLEKRLWYDSPWVFREQKWDVPQRK</sequence>
<evidence type="ECO:0000256" key="3">
    <source>
        <dbReference type="ARBA" id="ARBA00023128"/>
    </source>
</evidence>
<evidence type="ECO:0000256" key="2">
    <source>
        <dbReference type="ARBA" id="ARBA00022946"/>
    </source>
</evidence>
<dbReference type="Gene3D" id="3.10.450.240">
    <property type="match status" value="1"/>
</dbReference>
<dbReference type="Proteomes" id="UP001140091">
    <property type="component" value="Unassembled WGS sequence"/>
</dbReference>
<dbReference type="EMBL" id="JANBPK010000730">
    <property type="protein sequence ID" value="KAJ2933963.1"/>
    <property type="molecule type" value="Genomic_DNA"/>
</dbReference>
<gene>
    <name evidence="5" type="ORF">H1R20_g3162</name>
</gene>
<evidence type="ECO:0000313" key="6">
    <source>
        <dbReference type="Proteomes" id="UP001140091"/>
    </source>
</evidence>
<feature type="non-terminal residue" evidence="5">
    <location>
        <position position="389"/>
    </location>
</feature>
<keyword evidence="6" id="KW-1185">Reference proteome</keyword>
<dbReference type="Pfam" id="PF07961">
    <property type="entry name" value="MBA1"/>
    <property type="match status" value="1"/>
</dbReference>
<dbReference type="PANTHER" id="PTHR28554:SF1">
    <property type="entry name" value="LARGE RIBOSOMAL SUBUNIT PROTEIN ML45"/>
    <property type="match status" value="1"/>
</dbReference>
<proteinExistence type="predicted"/>
<evidence type="ECO:0000256" key="4">
    <source>
        <dbReference type="SAM" id="MobiDB-lite"/>
    </source>
</evidence>
<dbReference type="InterPro" id="IPR051975">
    <property type="entry name" value="mtLSU_mL45"/>
</dbReference>
<dbReference type="GO" id="GO:0005743">
    <property type="term" value="C:mitochondrial inner membrane"/>
    <property type="evidence" value="ECO:0007669"/>
    <property type="project" value="InterPro"/>
</dbReference>
<protein>
    <recommendedName>
        <fullName evidence="7">Tim44-like domain-containing protein</fullName>
    </recommendedName>
</protein>
<dbReference type="PANTHER" id="PTHR28554">
    <property type="entry name" value="39S RIBOSOMAL PROTEIN L45, MITOCHONDRIAL"/>
    <property type="match status" value="1"/>
</dbReference>
<evidence type="ECO:0008006" key="7">
    <source>
        <dbReference type="Google" id="ProtNLM"/>
    </source>
</evidence>
<name>A0A9W8JN80_9AGAR</name>